<dbReference type="Proteomes" id="UP000245119">
    <property type="component" value="Linkage Group LG4"/>
</dbReference>
<feature type="transmembrane region" description="Helical" evidence="1">
    <location>
        <begin position="153"/>
        <end position="177"/>
    </location>
</feature>
<organism evidence="2 3">
    <name type="scientific">Pomacea canaliculata</name>
    <name type="common">Golden apple snail</name>
    <dbReference type="NCBI Taxonomy" id="400727"/>
    <lineage>
        <taxon>Eukaryota</taxon>
        <taxon>Metazoa</taxon>
        <taxon>Spiralia</taxon>
        <taxon>Lophotrochozoa</taxon>
        <taxon>Mollusca</taxon>
        <taxon>Gastropoda</taxon>
        <taxon>Caenogastropoda</taxon>
        <taxon>Architaenioglossa</taxon>
        <taxon>Ampullarioidea</taxon>
        <taxon>Ampullariidae</taxon>
        <taxon>Pomacea</taxon>
    </lineage>
</organism>
<evidence type="ECO:0000313" key="2">
    <source>
        <dbReference type="EMBL" id="PVD31313.1"/>
    </source>
</evidence>
<name>A0A2T7PD14_POMCA</name>
<evidence type="ECO:0000313" key="3">
    <source>
        <dbReference type="Proteomes" id="UP000245119"/>
    </source>
</evidence>
<feature type="transmembrane region" description="Helical" evidence="1">
    <location>
        <begin position="215"/>
        <end position="238"/>
    </location>
</feature>
<feature type="transmembrane region" description="Helical" evidence="1">
    <location>
        <begin position="184"/>
        <end position="203"/>
    </location>
</feature>
<feature type="transmembrane region" description="Helical" evidence="1">
    <location>
        <begin position="121"/>
        <end position="141"/>
    </location>
</feature>
<reference evidence="2 3" key="1">
    <citation type="submission" date="2018-04" db="EMBL/GenBank/DDBJ databases">
        <title>The genome of golden apple snail Pomacea canaliculata provides insight into stress tolerance and invasive adaptation.</title>
        <authorList>
            <person name="Liu C."/>
            <person name="Liu B."/>
            <person name="Ren Y."/>
            <person name="Zhang Y."/>
            <person name="Wang H."/>
            <person name="Li S."/>
            <person name="Jiang F."/>
            <person name="Yin L."/>
            <person name="Zhang G."/>
            <person name="Qian W."/>
            <person name="Fan W."/>
        </authorList>
    </citation>
    <scope>NUCLEOTIDE SEQUENCE [LARGE SCALE GENOMIC DNA]</scope>
    <source>
        <strain evidence="2">SZHN2017</strain>
        <tissue evidence="2">Muscle</tissue>
    </source>
</reference>
<keyword evidence="1" id="KW-0472">Membrane</keyword>
<protein>
    <submittedName>
        <fullName evidence="2">Uncharacterized protein</fullName>
    </submittedName>
</protein>
<proteinExistence type="predicted"/>
<dbReference type="PANTHER" id="PTHR16007:SF15">
    <property type="entry name" value="TRANSMEMBRANE PROTEIN 45B"/>
    <property type="match status" value="1"/>
</dbReference>
<sequence>MSGAEAASVHIMFSNDCRAYEEMSEQSSVGTLPEAPTIGIPGSLPWCPFSPRGDAKRSSEQNQLKMTSFWGFLSEGILLLVLALWWMINTSREVIKCEQNGATFNPKITYTWRGTHVPVEIFYKLFITAFGLFGQLFYSSWSFHDDKGDFQNMVPLMFITVYGIFFLHSILDLLLWLRVPVFKGANYASAATGFLWYAVAYYFSVDDFKATNPPLMVSVMLWTFPMYVLLPIAASFALEPLWRSGVGTQFVRAFCLQLYATWCWHCALILHERGVFPGSGPNPAWIQDDHRNISFTAAIFGFHICINVVFACATYSLVALYVRMRHGFKVNNNSDLSRSYGYTALTSEDKAGATLTLKQGADAKLLSAFGSS</sequence>
<dbReference type="PANTHER" id="PTHR16007">
    <property type="entry name" value="EPIDIDYMAL MEMBRANE PROTEIN E9-RELATED"/>
    <property type="match status" value="1"/>
</dbReference>
<feature type="transmembrane region" description="Helical" evidence="1">
    <location>
        <begin position="69"/>
        <end position="88"/>
    </location>
</feature>
<dbReference type="InterPro" id="IPR042127">
    <property type="entry name" value="TMEM45"/>
</dbReference>
<dbReference type="OrthoDB" id="6092629at2759"/>
<keyword evidence="1" id="KW-1133">Transmembrane helix</keyword>
<feature type="transmembrane region" description="Helical" evidence="1">
    <location>
        <begin position="250"/>
        <end position="270"/>
    </location>
</feature>
<feature type="transmembrane region" description="Helical" evidence="1">
    <location>
        <begin position="297"/>
        <end position="322"/>
    </location>
</feature>
<accession>A0A2T7PD14</accession>
<keyword evidence="1" id="KW-0812">Transmembrane</keyword>
<dbReference type="AlphaFoldDB" id="A0A2T7PD14"/>
<keyword evidence="3" id="KW-1185">Reference proteome</keyword>
<gene>
    <name evidence="2" type="ORF">C0Q70_06725</name>
</gene>
<dbReference type="EMBL" id="PZQS01000004">
    <property type="protein sequence ID" value="PVD31313.1"/>
    <property type="molecule type" value="Genomic_DNA"/>
</dbReference>
<evidence type="ECO:0000256" key="1">
    <source>
        <dbReference type="SAM" id="Phobius"/>
    </source>
</evidence>
<comment type="caution">
    <text evidence="2">The sequence shown here is derived from an EMBL/GenBank/DDBJ whole genome shotgun (WGS) entry which is preliminary data.</text>
</comment>